<dbReference type="Proteomes" id="UP001465755">
    <property type="component" value="Unassembled WGS sequence"/>
</dbReference>
<sequence length="92" mass="9843">MWRASHSPVLAASNKVSRLRGRLEQSTAFILFKKSCVSEVAHKLATPLLPVEYRGASSVSSLTQRPSEASRSALNCEAAATQIWTVTGALAS</sequence>
<organism evidence="1 2">
    <name type="scientific">Symbiochloris irregularis</name>
    <dbReference type="NCBI Taxonomy" id="706552"/>
    <lineage>
        <taxon>Eukaryota</taxon>
        <taxon>Viridiplantae</taxon>
        <taxon>Chlorophyta</taxon>
        <taxon>core chlorophytes</taxon>
        <taxon>Trebouxiophyceae</taxon>
        <taxon>Trebouxiales</taxon>
        <taxon>Trebouxiaceae</taxon>
        <taxon>Symbiochloris</taxon>
    </lineage>
</organism>
<evidence type="ECO:0000313" key="2">
    <source>
        <dbReference type="Proteomes" id="UP001465755"/>
    </source>
</evidence>
<gene>
    <name evidence="1" type="ORF">WJX73_005120</name>
</gene>
<keyword evidence="2" id="KW-1185">Reference proteome</keyword>
<comment type="caution">
    <text evidence="1">The sequence shown here is derived from an EMBL/GenBank/DDBJ whole genome shotgun (WGS) entry which is preliminary data.</text>
</comment>
<dbReference type="EMBL" id="JALJOQ010000084">
    <property type="protein sequence ID" value="KAK9800244.1"/>
    <property type="molecule type" value="Genomic_DNA"/>
</dbReference>
<name>A0AAW1NZR0_9CHLO</name>
<reference evidence="1 2" key="1">
    <citation type="journal article" date="2024" name="Nat. Commun.">
        <title>Phylogenomics reveals the evolutionary origins of lichenization in chlorophyte algae.</title>
        <authorList>
            <person name="Puginier C."/>
            <person name="Libourel C."/>
            <person name="Otte J."/>
            <person name="Skaloud P."/>
            <person name="Haon M."/>
            <person name="Grisel S."/>
            <person name="Petersen M."/>
            <person name="Berrin J.G."/>
            <person name="Delaux P.M."/>
            <person name="Dal Grande F."/>
            <person name="Keller J."/>
        </authorList>
    </citation>
    <scope>NUCLEOTIDE SEQUENCE [LARGE SCALE GENOMIC DNA]</scope>
    <source>
        <strain evidence="1 2">SAG 2036</strain>
    </source>
</reference>
<dbReference type="AlphaFoldDB" id="A0AAW1NZR0"/>
<evidence type="ECO:0000313" key="1">
    <source>
        <dbReference type="EMBL" id="KAK9800244.1"/>
    </source>
</evidence>
<accession>A0AAW1NZR0</accession>
<protein>
    <submittedName>
        <fullName evidence="1">Uncharacterized protein</fullName>
    </submittedName>
</protein>
<proteinExistence type="predicted"/>